<evidence type="ECO:0008006" key="11">
    <source>
        <dbReference type="Google" id="ProtNLM"/>
    </source>
</evidence>
<evidence type="ECO:0000313" key="10">
    <source>
        <dbReference type="Proteomes" id="UP001363151"/>
    </source>
</evidence>
<accession>A0ABR1GBU7</accession>
<name>A0ABR1GBU7_AURAN</name>
<feature type="region of interest" description="Disordered" evidence="6">
    <location>
        <begin position="73"/>
        <end position="101"/>
    </location>
</feature>
<dbReference type="SUPFAM" id="SSF56112">
    <property type="entry name" value="Protein kinase-like (PK-like)"/>
    <property type="match status" value="1"/>
</dbReference>
<dbReference type="InterPro" id="IPR050154">
    <property type="entry name" value="UbiB_kinase"/>
</dbReference>
<evidence type="ECO:0000256" key="5">
    <source>
        <dbReference type="PROSITE-ProRule" id="PRU00134"/>
    </source>
</evidence>
<protein>
    <recommendedName>
        <fullName evidence="11">MYND-type domain-containing protein</fullName>
    </recommendedName>
</protein>
<sequence>MKAEYVEKQKEYEAKKARAKALKLRLTCTICGTNPKTLLNCPCGTTQYCSTECQRIDWRDRGHRKACKKIRNERAEEEKRAEAPTPPPSPPKEVFYGPAPRSHADEVRARIAAEHEAARVRREANPEREPLSARFGARCPICMEEWDVNVPATLAPPATKAIPPKLHASTVREPLLDQYRDFEALREVEFSRESLQRFFRTRPHLVVNRFSSVAWTLRKAQEDWDASGGLKRGEKSAEFDPTTLAGNDVGGRGARLCAALSSLGPVSVKLSQTLSQRPDIVGDEAAVSLKALQTQNVPYDDEIAWAIVREDLGWRGPIAPGVGEGDGAWRGPIAPGVGEGDGAPLFAAITPKPIATASLGQVYKGTTHDGREVAVKVQRPDAMEILSKDYQCFLLALSAVQLSWALSAGAFEADLKLIVDRVAADIYDELDYRKEAENGRDFEASLEFLGFVRTPDVLDEYTTRRVLVTEWVAGHHLSKLPAEEGLKMTRMAVEACTASLVLTGYVHADPHEGNLMLGDDGKLVFLDFGLMSSVDPDIMEAFARGIQACLAEDYAGLAVCFRDVGFLTDPVQYRADPAKEPFAPAPRAADGSDPLFPEFVDALTDAMETVEGGTSRFGALATVLNQVLAPNWKMFTPPYVLLLVRTFLTLEGIAAEVDPNFNIYEMSLPWAVRRSLAPSSAAGVDALRATLLTPENRVQWRRLLDLVPTEAAEVAAAEKTASTEQAKQEAMNDAVGSLLGSPRGAALRQVLNEVDLNDLLARLRSREGRPLRRAASEALGAKVSDKLFRRDAPPEDAVAVADARPVSARALRIRARENQWKGKVARLLVGSHLKRQLRSGFRGLLAFGTLSWLAVRVSFGALNQALRSSQSSSK</sequence>
<evidence type="ECO:0000256" key="3">
    <source>
        <dbReference type="ARBA" id="ARBA00022771"/>
    </source>
</evidence>
<gene>
    <name evidence="9" type="ORF">SO694_00001840</name>
</gene>
<dbReference type="InterPro" id="IPR000719">
    <property type="entry name" value="Prot_kinase_dom"/>
</dbReference>
<keyword evidence="10" id="KW-1185">Reference proteome</keyword>
<feature type="compositionally biased region" description="Basic and acidic residues" evidence="6">
    <location>
        <begin position="73"/>
        <end position="82"/>
    </location>
</feature>
<dbReference type="Pfam" id="PF03109">
    <property type="entry name" value="ABC1"/>
    <property type="match status" value="1"/>
</dbReference>
<keyword evidence="4" id="KW-0862">Zinc</keyword>
<evidence type="ECO:0000313" key="9">
    <source>
        <dbReference type="EMBL" id="KAK7253459.1"/>
    </source>
</evidence>
<dbReference type="PROSITE" id="PS01360">
    <property type="entry name" value="ZF_MYND_1"/>
    <property type="match status" value="1"/>
</dbReference>
<evidence type="ECO:0000256" key="2">
    <source>
        <dbReference type="ARBA" id="ARBA00022723"/>
    </source>
</evidence>
<evidence type="ECO:0000259" key="8">
    <source>
        <dbReference type="PROSITE" id="PS50865"/>
    </source>
</evidence>
<dbReference type="PANTHER" id="PTHR10566">
    <property type="entry name" value="CHAPERONE-ACTIVITY OF BC1 COMPLEX CABC1 -RELATED"/>
    <property type="match status" value="1"/>
</dbReference>
<dbReference type="InterPro" id="IPR004147">
    <property type="entry name" value="ABC1_dom"/>
</dbReference>
<dbReference type="PROSITE" id="PS50011">
    <property type="entry name" value="PROTEIN_KINASE_DOM"/>
    <property type="match status" value="1"/>
</dbReference>
<keyword evidence="2" id="KW-0479">Metal-binding</keyword>
<evidence type="ECO:0000256" key="4">
    <source>
        <dbReference type="ARBA" id="ARBA00022833"/>
    </source>
</evidence>
<dbReference type="InterPro" id="IPR011009">
    <property type="entry name" value="Kinase-like_dom_sf"/>
</dbReference>
<dbReference type="InterPro" id="IPR002893">
    <property type="entry name" value="Znf_MYND"/>
</dbReference>
<dbReference type="PANTHER" id="PTHR10566:SF123">
    <property type="entry name" value="PROTEIN KINASE SUPERFAMILY PROTEIN"/>
    <property type="match status" value="1"/>
</dbReference>
<dbReference type="SUPFAM" id="SSF144232">
    <property type="entry name" value="HIT/MYND zinc finger-like"/>
    <property type="match status" value="1"/>
</dbReference>
<dbReference type="PROSITE" id="PS50865">
    <property type="entry name" value="ZF_MYND_2"/>
    <property type="match status" value="1"/>
</dbReference>
<dbReference type="Proteomes" id="UP001363151">
    <property type="component" value="Unassembled WGS sequence"/>
</dbReference>
<evidence type="ECO:0000259" key="7">
    <source>
        <dbReference type="PROSITE" id="PS50011"/>
    </source>
</evidence>
<comment type="similarity">
    <text evidence="1">Belongs to the protein kinase superfamily. ADCK protein kinase family.</text>
</comment>
<feature type="domain" description="MYND-type" evidence="8">
    <location>
        <begin position="28"/>
        <end position="67"/>
    </location>
</feature>
<dbReference type="Pfam" id="PF01753">
    <property type="entry name" value="zf-MYND"/>
    <property type="match status" value="1"/>
</dbReference>
<reference evidence="9 10" key="1">
    <citation type="submission" date="2024-03" db="EMBL/GenBank/DDBJ databases">
        <title>Aureococcus anophagefferens CCMP1851 and Kratosvirus quantuckense: Draft genome of a second virus-susceptible host strain in the model system.</title>
        <authorList>
            <person name="Chase E."/>
            <person name="Truchon A.R."/>
            <person name="Schepens W."/>
            <person name="Wilhelm S.W."/>
        </authorList>
    </citation>
    <scope>NUCLEOTIDE SEQUENCE [LARGE SCALE GENOMIC DNA]</scope>
    <source>
        <strain evidence="9 10">CCMP1851</strain>
    </source>
</reference>
<dbReference type="EMBL" id="JBBJCI010000035">
    <property type="protein sequence ID" value="KAK7253459.1"/>
    <property type="molecule type" value="Genomic_DNA"/>
</dbReference>
<dbReference type="Gene3D" id="6.10.140.2220">
    <property type="match status" value="1"/>
</dbReference>
<dbReference type="Gene3D" id="1.10.510.10">
    <property type="entry name" value="Transferase(Phosphotransferase) domain 1"/>
    <property type="match status" value="1"/>
</dbReference>
<keyword evidence="3 5" id="KW-0863">Zinc-finger</keyword>
<organism evidence="9 10">
    <name type="scientific">Aureococcus anophagefferens</name>
    <name type="common">Harmful bloom alga</name>
    <dbReference type="NCBI Taxonomy" id="44056"/>
    <lineage>
        <taxon>Eukaryota</taxon>
        <taxon>Sar</taxon>
        <taxon>Stramenopiles</taxon>
        <taxon>Ochrophyta</taxon>
        <taxon>Pelagophyceae</taxon>
        <taxon>Pelagomonadales</taxon>
        <taxon>Pelagomonadaceae</taxon>
        <taxon>Aureococcus</taxon>
    </lineage>
</organism>
<evidence type="ECO:0000256" key="6">
    <source>
        <dbReference type="SAM" id="MobiDB-lite"/>
    </source>
</evidence>
<proteinExistence type="inferred from homology"/>
<comment type="caution">
    <text evidence="9">The sequence shown here is derived from an EMBL/GenBank/DDBJ whole genome shotgun (WGS) entry which is preliminary data.</text>
</comment>
<evidence type="ECO:0000256" key="1">
    <source>
        <dbReference type="ARBA" id="ARBA00009670"/>
    </source>
</evidence>
<feature type="domain" description="Protein kinase" evidence="7">
    <location>
        <begin position="348"/>
        <end position="710"/>
    </location>
</feature>
<dbReference type="CDD" id="cd05121">
    <property type="entry name" value="ABC1_ADCK3-like"/>
    <property type="match status" value="1"/>
</dbReference>